<accession>A0A8J2KVX4</accession>
<dbReference type="AlphaFoldDB" id="A0A8J2KVX4"/>
<proteinExistence type="predicted"/>
<dbReference type="EMBL" id="CAJVCH010490872">
    <property type="protein sequence ID" value="CAG7820817.1"/>
    <property type="molecule type" value="Genomic_DNA"/>
</dbReference>
<sequence>MWVKRRVAAASVNADLGDKLPKEFLEKPELTNEVKLGAYKEARKKFLAEKKKLRKDFVDEALIKQKVHRDLGFIDTNCNEGAFALAEQRKKKSEAIRKIQREVEERLKKEENIKEAEGKKKSAK</sequence>
<organism evidence="2 3">
    <name type="scientific">Allacma fusca</name>
    <dbReference type="NCBI Taxonomy" id="39272"/>
    <lineage>
        <taxon>Eukaryota</taxon>
        <taxon>Metazoa</taxon>
        <taxon>Ecdysozoa</taxon>
        <taxon>Arthropoda</taxon>
        <taxon>Hexapoda</taxon>
        <taxon>Collembola</taxon>
        <taxon>Symphypleona</taxon>
        <taxon>Sminthuridae</taxon>
        <taxon>Allacma</taxon>
    </lineage>
</organism>
<name>A0A8J2KVX4_9HEXA</name>
<keyword evidence="3" id="KW-1185">Reference proteome</keyword>
<dbReference type="Proteomes" id="UP000708208">
    <property type="component" value="Unassembled WGS sequence"/>
</dbReference>
<evidence type="ECO:0000313" key="2">
    <source>
        <dbReference type="EMBL" id="CAG7820817.1"/>
    </source>
</evidence>
<reference evidence="2" key="1">
    <citation type="submission" date="2021-06" db="EMBL/GenBank/DDBJ databases">
        <authorList>
            <person name="Hodson N. C."/>
            <person name="Mongue J. A."/>
            <person name="Jaron S. K."/>
        </authorList>
    </citation>
    <scope>NUCLEOTIDE SEQUENCE</scope>
</reference>
<protein>
    <submittedName>
        <fullName evidence="2">Uncharacterized protein</fullName>
    </submittedName>
</protein>
<evidence type="ECO:0000256" key="1">
    <source>
        <dbReference type="SAM" id="Coils"/>
    </source>
</evidence>
<keyword evidence="1" id="KW-0175">Coiled coil</keyword>
<gene>
    <name evidence="2" type="ORF">AFUS01_LOCUS31188</name>
</gene>
<comment type="caution">
    <text evidence="2">The sequence shown here is derived from an EMBL/GenBank/DDBJ whole genome shotgun (WGS) entry which is preliminary data.</text>
</comment>
<evidence type="ECO:0000313" key="3">
    <source>
        <dbReference type="Proteomes" id="UP000708208"/>
    </source>
</evidence>
<feature type="coiled-coil region" evidence="1">
    <location>
        <begin position="85"/>
        <end position="119"/>
    </location>
</feature>